<dbReference type="GO" id="GO:0015421">
    <property type="term" value="F:ABC-type oligopeptide transporter activity"/>
    <property type="evidence" value="ECO:0007669"/>
    <property type="project" value="TreeGrafter"/>
</dbReference>
<evidence type="ECO:0000259" key="13">
    <source>
        <dbReference type="PROSITE" id="PS50929"/>
    </source>
</evidence>
<dbReference type="FunFam" id="3.40.50.300:FF:000299">
    <property type="entry name" value="ABC transporter ATP-binding protein/permease"/>
    <property type="match status" value="1"/>
</dbReference>
<feature type="transmembrane region" description="Helical" evidence="11">
    <location>
        <begin position="76"/>
        <end position="96"/>
    </location>
</feature>
<dbReference type="Pfam" id="PF00005">
    <property type="entry name" value="ABC_tran"/>
    <property type="match status" value="1"/>
</dbReference>
<feature type="transmembrane region" description="Helical" evidence="11">
    <location>
        <begin position="39"/>
        <end position="64"/>
    </location>
</feature>
<feature type="region of interest" description="Disordered" evidence="10">
    <location>
        <begin position="1"/>
        <end position="21"/>
    </location>
</feature>
<keyword evidence="8 11" id="KW-0472">Membrane</keyword>
<evidence type="ECO:0000256" key="8">
    <source>
        <dbReference type="ARBA" id="ARBA00023136"/>
    </source>
</evidence>
<dbReference type="InterPro" id="IPR003593">
    <property type="entry name" value="AAA+_ATPase"/>
</dbReference>
<dbReference type="GO" id="GO:0005886">
    <property type="term" value="C:plasma membrane"/>
    <property type="evidence" value="ECO:0007669"/>
    <property type="project" value="UniProtKB-SubCell"/>
</dbReference>
<evidence type="ECO:0000256" key="3">
    <source>
        <dbReference type="ARBA" id="ARBA00022475"/>
    </source>
</evidence>
<dbReference type="PROSITE" id="PS50893">
    <property type="entry name" value="ABC_TRANSPORTER_2"/>
    <property type="match status" value="1"/>
</dbReference>
<keyword evidence="5" id="KW-0547">Nucleotide-binding</keyword>
<dbReference type="RefSeq" id="WP_091452816.1">
    <property type="nucleotide sequence ID" value="NZ_FMZZ01000009.1"/>
</dbReference>
<accession>A0A1G6TH24</accession>
<reference evidence="15" key="1">
    <citation type="submission" date="2016-10" db="EMBL/GenBank/DDBJ databases">
        <authorList>
            <person name="Varghese N."/>
            <person name="Submissions S."/>
        </authorList>
    </citation>
    <scope>NUCLEOTIDE SEQUENCE [LARGE SCALE GENOMIC DNA]</scope>
    <source>
        <strain evidence="15">IBRC-M 10403</strain>
    </source>
</reference>
<keyword evidence="3" id="KW-1003">Cell membrane</keyword>
<dbReference type="AlphaFoldDB" id="A0A1G6TH24"/>
<dbReference type="EMBL" id="FMZZ01000009">
    <property type="protein sequence ID" value="SDD28341.1"/>
    <property type="molecule type" value="Genomic_DNA"/>
</dbReference>
<dbReference type="Gene3D" id="3.40.50.300">
    <property type="entry name" value="P-loop containing nucleotide triphosphate hydrolases"/>
    <property type="match status" value="1"/>
</dbReference>
<sequence length="603" mass="64927">MDATTSVHPAPGDGDSTPTGSIAALRRLTPYLRPVRGRLIGSGAAVLGSMVCGLMIPLVIQRVLDGPVATRDTGPLPWLLLAVAVLGTAEALLFYLRRRLVARASTRVEAELRADLYHHLQRLPISFHDRWQSGQLLSRAVSDLSTIRQFIAFAGIFLVVNSITLVLGLLVLFWLSPMLGLITLVFAAPLVMISSRYESGYQVLARRSQDQVGDLTTTVEESVLGIRVLKAFGRGPQLTARFLKQANDLRNTELAKYRLQAKLWAAILLLPELGIAAQLLFGTFQVVDGTMTVGTLVAGVTVASYLSWPTDSIGWLLAESNQAATASARYWEVRDARITVTDPESPRPLPVDGKGEVRFHDVRFRHSGSGREVLRGVDLTVRPGETVALVGPTGSGKTTLTALVPRLADVTGGKVTVDGMDVRDLRLADLRTVVAMAFEDPVLFSASVRENVALGSPGVTDEDVRVALRIAQAEDFVDRLPWGLDTRIGEEGLSLSGGQRQRLALARAVVGKPQVLVLDDPLSALDVHTEAEVEHALRSVLSGVTALVVAHRPSTVQLADRVALLDGGRITAVGTHSDLLATNPDYRDLLSTMDESADEESVA</sequence>
<keyword evidence="4 11" id="KW-0812">Transmembrane</keyword>
<dbReference type="SUPFAM" id="SSF90123">
    <property type="entry name" value="ABC transporter transmembrane region"/>
    <property type="match status" value="1"/>
</dbReference>
<evidence type="ECO:0000256" key="6">
    <source>
        <dbReference type="ARBA" id="ARBA00022840"/>
    </source>
</evidence>
<dbReference type="GO" id="GO:0016887">
    <property type="term" value="F:ATP hydrolysis activity"/>
    <property type="evidence" value="ECO:0007669"/>
    <property type="project" value="InterPro"/>
</dbReference>
<dbReference type="GO" id="GO:0005524">
    <property type="term" value="F:ATP binding"/>
    <property type="evidence" value="ECO:0007669"/>
    <property type="project" value="UniProtKB-KW"/>
</dbReference>
<dbReference type="SUPFAM" id="SSF52540">
    <property type="entry name" value="P-loop containing nucleoside triphosphate hydrolases"/>
    <property type="match status" value="1"/>
</dbReference>
<dbReference type="CDD" id="cd18543">
    <property type="entry name" value="ABC_6TM_Rv0194_D1_like"/>
    <property type="match status" value="1"/>
</dbReference>
<keyword evidence="2" id="KW-0813">Transport</keyword>
<name>A0A1G6TH24_9PSEU</name>
<dbReference type="Pfam" id="PF00664">
    <property type="entry name" value="ABC_membrane"/>
    <property type="match status" value="1"/>
</dbReference>
<evidence type="ECO:0000256" key="10">
    <source>
        <dbReference type="SAM" id="MobiDB-lite"/>
    </source>
</evidence>
<evidence type="ECO:0000256" key="5">
    <source>
        <dbReference type="ARBA" id="ARBA00022741"/>
    </source>
</evidence>
<feature type="transmembrane region" description="Helical" evidence="11">
    <location>
        <begin position="263"/>
        <end position="284"/>
    </location>
</feature>
<dbReference type="InterPro" id="IPR003439">
    <property type="entry name" value="ABC_transporter-like_ATP-bd"/>
</dbReference>
<keyword evidence="7 11" id="KW-1133">Transmembrane helix</keyword>
<dbReference type="SMART" id="SM00382">
    <property type="entry name" value="AAA"/>
    <property type="match status" value="1"/>
</dbReference>
<comment type="subcellular location">
    <subcellularLocation>
        <location evidence="1">Cell membrane</location>
        <topology evidence="1">Multi-pass membrane protein</topology>
    </subcellularLocation>
</comment>
<dbReference type="InterPro" id="IPR039421">
    <property type="entry name" value="Type_1_exporter"/>
</dbReference>
<dbReference type="OrthoDB" id="9806127at2"/>
<evidence type="ECO:0000256" key="4">
    <source>
        <dbReference type="ARBA" id="ARBA00022692"/>
    </source>
</evidence>
<evidence type="ECO:0000259" key="12">
    <source>
        <dbReference type="PROSITE" id="PS50893"/>
    </source>
</evidence>
<dbReference type="InterPro" id="IPR036640">
    <property type="entry name" value="ABC1_TM_sf"/>
</dbReference>
<organism evidence="14 15">
    <name type="scientific">Actinokineospora iranica</name>
    <dbReference type="NCBI Taxonomy" id="1271860"/>
    <lineage>
        <taxon>Bacteria</taxon>
        <taxon>Bacillati</taxon>
        <taxon>Actinomycetota</taxon>
        <taxon>Actinomycetes</taxon>
        <taxon>Pseudonocardiales</taxon>
        <taxon>Pseudonocardiaceae</taxon>
        <taxon>Actinokineospora</taxon>
    </lineage>
</organism>
<protein>
    <submittedName>
        <fullName evidence="14">ATP-binding cassette, subfamily B</fullName>
    </submittedName>
</protein>
<dbReference type="Gene3D" id="1.20.1560.10">
    <property type="entry name" value="ABC transporter type 1, transmembrane domain"/>
    <property type="match status" value="1"/>
</dbReference>
<dbReference type="PANTHER" id="PTHR43394">
    <property type="entry name" value="ATP-DEPENDENT PERMEASE MDL1, MITOCHONDRIAL"/>
    <property type="match status" value="1"/>
</dbReference>
<evidence type="ECO:0000256" key="9">
    <source>
        <dbReference type="ARBA" id="ARBA00061644"/>
    </source>
</evidence>
<evidence type="ECO:0000256" key="7">
    <source>
        <dbReference type="ARBA" id="ARBA00022989"/>
    </source>
</evidence>
<comment type="similarity">
    <text evidence="9">Belongs to the ABC transporter superfamily. Lipid exporter (TC 3.A.1.106) family.</text>
</comment>
<feature type="transmembrane region" description="Helical" evidence="11">
    <location>
        <begin position="179"/>
        <end position="197"/>
    </location>
</feature>
<feature type="transmembrane region" description="Helical" evidence="11">
    <location>
        <begin position="150"/>
        <end position="173"/>
    </location>
</feature>
<keyword evidence="15" id="KW-1185">Reference proteome</keyword>
<dbReference type="InterPro" id="IPR027417">
    <property type="entry name" value="P-loop_NTPase"/>
</dbReference>
<dbReference type="InterPro" id="IPR017871">
    <property type="entry name" value="ABC_transporter-like_CS"/>
</dbReference>
<evidence type="ECO:0000313" key="14">
    <source>
        <dbReference type="EMBL" id="SDD28341.1"/>
    </source>
</evidence>
<dbReference type="PROSITE" id="PS00211">
    <property type="entry name" value="ABC_TRANSPORTER_1"/>
    <property type="match status" value="1"/>
</dbReference>
<dbReference type="PROSITE" id="PS50929">
    <property type="entry name" value="ABC_TM1F"/>
    <property type="match status" value="1"/>
</dbReference>
<proteinExistence type="inferred from homology"/>
<dbReference type="STRING" id="1271860.SAMN05216174_109141"/>
<feature type="domain" description="ABC transporter" evidence="12">
    <location>
        <begin position="357"/>
        <end position="592"/>
    </location>
</feature>
<evidence type="ECO:0000313" key="15">
    <source>
        <dbReference type="Proteomes" id="UP000199501"/>
    </source>
</evidence>
<gene>
    <name evidence="14" type="ORF">SAMN05216174_109141</name>
</gene>
<dbReference type="InterPro" id="IPR011527">
    <property type="entry name" value="ABC1_TM_dom"/>
</dbReference>
<dbReference type="Proteomes" id="UP000199501">
    <property type="component" value="Unassembled WGS sequence"/>
</dbReference>
<feature type="domain" description="ABC transmembrane type-1" evidence="13">
    <location>
        <begin position="40"/>
        <end position="322"/>
    </location>
</feature>
<evidence type="ECO:0000256" key="11">
    <source>
        <dbReference type="SAM" id="Phobius"/>
    </source>
</evidence>
<evidence type="ECO:0000256" key="1">
    <source>
        <dbReference type="ARBA" id="ARBA00004651"/>
    </source>
</evidence>
<evidence type="ECO:0000256" key="2">
    <source>
        <dbReference type="ARBA" id="ARBA00022448"/>
    </source>
</evidence>
<dbReference type="PANTHER" id="PTHR43394:SF1">
    <property type="entry name" value="ATP-BINDING CASSETTE SUB-FAMILY B MEMBER 10, MITOCHONDRIAL"/>
    <property type="match status" value="1"/>
</dbReference>
<keyword evidence="6 14" id="KW-0067">ATP-binding</keyword>